<dbReference type="Proteomes" id="UP000054007">
    <property type="component" value="Unassembled WGS sequence"/>
</dbReference>
<evidence type="ECO:0000313" key="7">
    <source>
        <dbReference type="EMBL" id="KIY69309.1"/>
    </source>
</evidence>
<dbReference type="PANTHER" id="PTHR21529">
    <property type="entry name" value="MAMMARY TURMOR VIRUS RECEPTOR HOMOLOG 1, 2 MTVR1, 2"/>
    <property type="match status" value="1"/>
</dbReference>
<protein>
    <submittedName>
        <fullName evidence="7">Uncharacterized protein</fullName>
    </submittedName>
</protein>
<dbReference type="GO" id="GO:0016787">
    <property type="term" value="F:hydrolase activity"/>
    <property type="evidence" value="ECO:0007669"/>
    <property type="project" value="UniProtKB-KW"/>
</dbReference>
<keyword evidence="2" id="KW-0378">Hydrolase</keyword>
<keyword evidence="4" id="KW-0067">ATP-binding</keyword>
<name>A0A0D7BGV4_9AGAR</name>
<dbReference type="STRING" id="1314674.A0A0D7BGV4"/>
<dbReference type="Gene3D" id="3.40.50.300">
    <property type="entry name" value="P-loop containing nucleotide triphosphate hydrolases"/>
    <property type="match status" value="2"/>
</dbReference>
<dbReference type="Pfam" id="PF00580">
    <property type="entry name" value="UvrD-helicase"/>
    <property type="match status" value="1"/>
</dbReference>
<keyword evidence="3" id="KW-0347">Helicase</keyword>
<dbReference type="InterPro" id="IPR039904">
    <property type="entry name" value="TRANK1"/>
</dbReference>
<evidence type="ECO:0000256" key="4">
    <source>
        <dbReference type="ARBA" id="ARBA00022840"/>
    </source>
</evidence>
<reference evidence="7 8" key="1">
    <citation type="journal article" date="2015" name="Fungal Genet. Biol.">
        <title>Evolution of novel wood decay mechanisms in Agaricales revealed by the genome sequences of Fistulina hepatica and Cylindrobasidium torrendii.</title>
        <authorList>
            <person name="Floudas D."/>
            <person name="Held B.W."/>
            <person name="Riley R."/>
            <person name="Nagy L.G."/>
            <person name="Koehler G."/>
            <person name="Ransdell A.S."/>
            <person name="Younus H."/>
            <person name="Chow J."/>
            <person name="Chiniquy J."/>
            <person name="Lipzen A."/>
            <person name="Tritt A."/>
            <person name="Sun H."/>
            <person name="Haridas S."/>
            <person name="LaButti K."/>
            <person name="Ohm R.A."/>
            <person name="Kues U."/>
            <person name="Blanchette R.A."/>
            <person name="Grigoriev I.V."/>
            <person name="Minto R.E."/>
            <person name="Hibbett D.S."/>
        </authorList>
    </citation>
    <scope>NUCLEOTIDE SEQUENCE [LARGE SCALE GENOMIC DNA]</scope>
    <source>
        <strain evidence="7 8">FP15055 ss-10</strain>
    </source>
</reference>
<evidence type="ECO:0000259" key="5">
    <source>
        <dbReference type="Pfam" id="PF00580"/>
    </source>
</evidence>
<gene>
    <name evidence="7" type="ORF">CYLTODRAFT_489012</name>
</gene>
<accession>A0A0D7BGV4</accession>
<evidence type="ECO:0000256" key="2">
    <source>
        <dbReference type="ARBA" id="ARBA00022801"/>
    </source>
</evidence>
<dbReference type="PANTHER" id="PTHR21529:SF4">
    <property type="entry name" value="TPR AND ANKYRIN REPEAT-CONTAINING PROTEIN 1"/>
    <property type="match status" value="1"/>
</dbReference>
<dbReference type="GO" id="GO:0005524">
    <property type="term" value="F:ATP binding"/>
    <property type="evidence" value="ECO:0007669"/>
    <property type="project" value="UniProtKB-KW"/>
</dbReference>
<organism evidence="7 8">
    <name type="scientific">Cylindrobasidium torrendii FP15055 ss-10</name>
    <dbReference type="NCBI Taxonomy" id="1314674"/>
    <lineage>
        <taxon>Eukaryota</taxon>
        <taxon>Fungi</taxon>
        <taxon>Dikarya</taxon>
        <taxon>Basidiomycota</taxon>
        <taxon>Agaricomycotina</taxon>
        <taxon>Agaricomycetes</taxon>
        <taxon>Agaricomycetidae</taxon>
        <taxon>Agaricales</taxon>
        <taxon>Marasmiineae</taxon>
        <taxon>Physalacriaceae</taxon>
        <taxon>Cylindrobasidium</taxon>
    </lineage>
</organism>
<proteinExistence type="predicted"/>
<dbReference type="InterPro" id="IPR014016">
    <property type="entry name" value="UvrD-like_ATP-bd"/>
</dbReference>
<dbReference type="OrthoDB" id="3156807at2759"/>
<keyword evidence="8" id="KW-1185">Reference proteome</keyword>
<feature type="domain" description="UvrD-like helicase ATP-binding" evidence="5">
    <location>
        <begin position="481"/>
        <end position="783"/>
    </location>
</feature>
<dbReference type="SUPFAM" id="SSF52540">
    <property type="entry name" value="P-loop containing nucleoside triphosphate hydrolases"/>
    <property type="match status" value="1"/>
</dbReference>
<dbReference type="InterPro" id="IPR027417">
    <property type="entry name" value="P-loop_NTPase"/>
</dbReference>
<dbReference type="EMBL" id="KN880486">
    <property type="protein sequence ID" value="KIY69309.1"/>
    <property type="molecule type" value="Genomic_DNA"/>
</dbReference>
<evidence type="ECO:0000256" key="1">
    <source>
        <dbReference type="ARBA" id="ARBA00022741"/>
    </source>
</evidence>
<dbReference type="InterPro" id="IPR014017">
    <property type="entry name" value="DNA_helicase_UvrD-like_C"/>
</dbReference>
<evidence type="ECO:0000313" key="8">
    <source>
        <dbReference type="Proteomes" id="UP000054007"/>
    </source>
</evidence>
<feature type="domain" description="UvrD-like helicase C-terminal" evidence="6">
    <location>
        <begin position="907"/>
        <end position="999"/>
    </location>
</feature>
<evidence type="ECO:0000256" key="3">
    <source>
        <dbReference type="ARBA" id="ARBA00022806"/>
    </source>
</evidence>
<evidence type="ECO:0000259" key="6">
    <source>
        <dbReference type="Pfam" id="PF13361"/>
    </source>
</evidence>
<dbReference type="GO" id="GO:0004386">
    <property type="term" value="F:helicase activity"/>
    <property type="evidence" value="ECO:0007669"/>
    <property type="project" value="UniProtKB-KW"/>
</dbReference>
<keyword evidence="1" id="KW-0547">Nucleotide-binding</keyword>
<sequence>MSTLYPPGMLDASQLNTLQSVEDALGALDQLLYAQNVPNILEYVLKNEARTTLALVMSRIAVDHLMDWWDTRPMDISGYLGSLHEQILRSLSAYAEFQLSPTADNASKHFIENGHIVGQNSRLAFQDLDRLINAPAPEDLDYVPHLEDAKLPQRERKRIAREVGAVITVDSINWKHCRAMSIVPPHNHDDAVRVINEANEEVKAVYKFLVEYLHRPEVIQLVKAQMVNIHTAPVELPITRQEVAAPETIAAEAEGPSTFVAPAMRSALHFDTPEGFGPWEIVLSKDAEKALRFNRKKEQAIFDIIHNKLKDLSNGHFSGDNQKKLKSHLEVATPIFEAKMTRDLRLVYQIDLIPSDDEEREQQAIKVYGIYTHQQMDRRMWHTISSQLHKKGKEYRDRCGVRKKGDFVDADMFVPESFPPISEDDRPVEEEIPTDLLQEENSAENHSRLIVEKYVTLSAPLLNSIMADLDITMPHLVSTREKQIIEHADSCYVIGRSGTGKTTTMLFKMLLIERSHHLSGQAFARPRQIFVTKSHVLAGKVMKYFKTLERALNSASQTIAQMEHSAGQEAGVIDGIDIGLVDAEDDNRTDLPTKYSELEDRHFPLFLTYDKLCQLLEGDMDNIQATKRNMVTFEHFVSHFWGSFPQGTKKLLDAPLVYNEIIGIIKGSEEATQESQGYLSKKLYERTTARRGLLGERSSEVYQLFKNYNSKKNFEGSYDVADRTQEILRYLEKRDVPGGKRVDYIYVDEVQDNLLIDTKGELLRTLCVNPQGLFWAGDTAQTISAGSAFTFSGLKAFQYRLEQHHRELNKIDTAYTEPREFQLSVNYRSHAGIVNCASSLVELITEFWPSAIDQLAPEIGLVEGRKPCWFEDPEEQFKSLILEDAGAIDFGADQCILVRTEAAKEALTKANESVIVFTIYESKGLEFTDVLLYDFFKDSTVPDTAWRVILNAISDWDAVGGKEPAPAFDKIKHASICNELKSLYVAITRARANIWIADHSSAGLPLQKYWLSRGLVQKLARGHEPPQNASKSTPEEWAARARQFFQEEHYTQARTAFRNAGQFKQANVAEAYALRAAARLIPETMKEKRREALVAAGNALLRCAKEEAEGSATYNQYLTRSADLFVEAHEMEKAAEVLQLMRDFTKAGAYYRDLQLYDEAIEVVKVAGENIEPNLKLSIIKRARLAYFFKNELKKAVKLCGNVGSALDYLDARGLDKERADLLLDIGKPLLAAELLIGEGQWERAVDILFKEKTDSSNIARGLQVLIEELWRHCTYHNSSGFVNSLEAKNLLKRAHSVSRSGLSKADIRKLDMFNAIKQNRTVVLESMACDFITEGDFPAALLCLEHTMNTKPIKGLPPDRAVVQLEIHLRYLHVAAQVKNHPDPANDVSITRLFGVERPDETSVIMRRGTFLQTSKHSDRRVDVRTFEKHFRSQLTERFEKMAEEIFDDMKSFPAFSPCLGYVLNACKRPRCNDSHSSNYADINVNYNLSVRLGIQYMLLVQLVREITGRAELPRMTFVLRRLYLALQPSHYALGTIMSLDTSRIPEASTGFRVLRRWTRELASDLQDKSDLHFLSDILRVSLLAGIFDRQRVSTARYIEQGHCWDVLRTDGAYNTPEGASIVPHIISTLGGNGKGGVLPLTHIMKARLPISIEVVCDYIELLCMSHIFCARPAPNDFHGIRLPKSWILKFMLFERSYLQDTGESPIDLMARVSEIMDDTFRGYSASFIKVGPEGDLQITPASTRHGLVQRMMRAISYVAYNSTDHQVHEQARATLFNIKHPGRTVSWLYKDLVENAQDDWKAVCSAIEGCLKDDPKDCMVHLQHRAKLDAEYVAPDGVKTLVYETPDEIPGLLQTGRAYGGTGRQMDLSTVQLEPATQKEIEAVATISNAYRRVLAGRYFGAGLEGLRRRTFASYLAVAPKGSREYRHLLLGPIVHIYVCLDVARGDAKEGRDLAMGLTDSLDRDSAEIEKLDDMLVDANKFYRPIMAAWNKLKPSAEVHKSCDRDELAAIVKEARTVLDALPFKLSTNVEFDRGVGFGVFQPRA</sequence>
<dbReference type="Pfam" id="PF13361">
    <property type="entry name" value="UvrD_C"/>
    <property type="match status" value="1"/>
</dbReference>